<dbReference type="AlphaFoldDB" id="A0A285URV5"/>
<feature type="transmembrane region" description="Helical" evidence="1">
    <location>
        <begin position="6"/>
        <end position="27"/>
    </location>
</feature>
<evidence type="ECO:0000313" key="3">
    <source>
        <dbReference type="Proteomes" id="UP000219252"/>
    </source>
</evidence>
<proteinExistence type="predicted"/>
<evidence type="ECO:0000313" key="2">
    <source>
        <dbReference type="EMBL" id="SOC44562.1"/>
    </source>
</evidence>
<keyword evidence="1" id="KW-0472">Membrane</keyword>
<organism evidence="2 3">
    <name type="scientific">Ureibacillus acetophenoni</name>
    <dbReference type="NCBI Taxonomy" id="614649"/>
    <lineage>
        <taxon>Bacteria</taxon>
        <taxon>Bacillati</taxon>
        <taxon>Bacillota</taxon>
        <taxon>Bacilli</taxon>
        <taxon>Bacillales</taxon>
        <taxon>Caryophanaceae</taxon>
        <taxon>Ureibacillus</taxon>
    </lineage>
</organism>
<name>A0A285URV5_9BACL</name>
<dbReference type="Proteomes" id="UP000219252">
    <property type="component" value="Unassembled WGS sequence"/>
</dbReference>
<sequence>MSFSGDQVAIVGALFTLIPILLVTLLIRWVRIIRVNSEIQVEQNKEIITLLKELSRANEGK</sequence>
<evidence type="ECO:0000256" key="1">
    <source>
        <dbReference type="SAM" id="Phobius"/>
    </source>
</evidence>
<protein>
    <submittedName>
        <fullName evidence="2">Uncharacterized protein</fullName>
    </submittedName>
</protein>
<accession>A0A285URV5</accession>
<dbReference type="EMBL" id="OBQC01000021">
    <property type="protein sequence ID" value="SOC44562.1"/>
    <property type="molecule type" value="Genomic_DNA"/>
</dbReference>
<reference evidence="3" key="1">
    <citation type="submission" date="2017-08" db="EMBL/GenBank/DDBJ databases">
        <authorList>
            <person name="Varghese N."/>
            <person name="Submissions S."/>
        </authorList>
    </citation>
    <scope>NUCLEOTIDE SEQUENCE [LARGE SCALE GENOMIC DNA]</scope>
    <source>
        <strain evidence="3">JC23</strain>
    </source>
</reference>
<keyword evidence="1" id="KW-1133">Transmembrane helix</keyword>
<dbReference type="OrthoDB" id="2930816at2"/>
<dbReference type="RefSeq" id="WP_097151151.1">
    <property type="nucleotide sequence ID" value="NZ_OBQC01000021.1"/>
</dbReference>
<gene>
    <name evidence="2" type="ORF">SAMN05877842_12134</name>
</gene>
<keyword evidence="1" id="KW-0812">Transmembrane</keyword>
<keyword evidence="3" id="KW-1185">Reference proteome</keyword>